<name>A0ABU3QJC6_9ACTN</name>
<organism evidence="3 4">
    <name type="scientific">Streptomyces tamarix</name>
    <dbReference type="NCBI Taxonomy" id="3078565"/>
    <lineage>
        <taxon>Bacteria</taxon>
        <taxon>Bacillati</taxon>
        <taxon>Actinomycetota</taxon>
        <taxon>Actinomycetes</taxon>
        <taxon>Kitasatosporales</taxon>
        <taxon>Streptomycetaceae</taxon>
        <taxon>Streptomyces</taxon>
    </lineage>
</organism>
<feature type="compositionally biased region" description="Pro residues" evidence="1">
    <location>
        <begin position="1"/>
        <end position="13"/>
    </location>
</feature>
<evidence type="ECO:0000313" key="3">
    <source>
        <dbReference type="EMBL" id="MDT9682847.1"/>
    </source>
</evidence>
<dbReference type="CDD" id="cd01823">
    <property type="entry name" value="SEST_like"/>
    <property type="match status" value="1"/>
</dbReference>
<keyword evidence="4" id="KW-1185">Reference proteome</keyword>
<evidence type="ECO:0000259" key="2">
    <source>
        <dbReference type="Pfam" id="PF13472"/>
    </source>
</evidence>
<feature type="compositionally biased region" description="Low complexity" evidence="1">
    <location>
        <begin position="18"/>
        <end position="29"/>
    </location>
</feature>
<dbReference type="RefSeq" id="WP_315877927.1">
    <property type="nucleotide sequence ID" value="NZ_JAWCTQ010000012.1"/>
</dbReference>
<dbReference type="EC" id="3.1.-.-" evidence="3"/>
<dbReference type="SUPFAM" id="SSF52266">
    <property type="entry name" value="SGNH hydrolase"/>
    <property type="match status" value="1"/>
</dbReference>
<dbReference type="InterPro" id="IPR013830">
    <property type="entry name" value="SGNH_hydro"/>
</dbReference>
<proteinExistence type="predicted"/>
<feature type="region of interest" description="Disordered" evidence="1">
    <location>
        <begin position="1"/>
        <end position="29"/>
    </location>
</feature>
<evidence type="ECO:0000313" key="4">
    <source>
        <dbReference type="Proteomes" id="UP001250181"/>
    </source>
</evidence>
<dbReference type="GO" id="GO:0016787">
    <property type="term" value="F:hydrolase activity"/>
    <property type="evidence" value="ECO:0007669"/>
    <property type="project" value="UniProtKB-KW"/>
</dbReference>
<dbReference type="EMBL" id="JAWCTQ010000012">
    <property type="protein sequence ID" value="MDT9682847.1"/>
    <property type="molecule type" value="Genomic_DNA"/>
</dbReference>
<evidence type="ECO:0000256" key="1">
    <source>
        <dbReference type="SAM" id="MobiDB-lite"/>
    </source>
</evidence>
<reference evidence="3 4" key="1">
    <citation type="submission" date="2023-09" db="EMBL/GenBank/DDBJ databases">
        <title>Streptomyces sp. nov.: A antagonism against Alternaria gaisen Producing Streptochlin, Isolated from Tamarix root soil.</title>
        <authorList>
            <person name="Chen Y."/>
        </authorList>
    </citation>
    <scope>NUCLEOTIDE SEQUENCE [LARGE SCALE GENOMIC DNA]</scope>
    <source>
        <strain evidence="3 4">TRM76323</strain>
    </source>
</reference>
<dbReference type="InterPro" id="IPR037460">
    <property type="entry name" value="SEST-like"/>
</dbReference>
<dbReference type="PANTHER" id="PTHR37981">
    <property type="entry name" value="LIPASE 2"/>
    <property type="match status" value="1"/>
</dbReference>
<gene>
    <name evidence="3" type="ORF">RND61_12305</name>
</gene>
<sequence>MPPSGQSATPPPGRRILRTAPPGGTGAPRRAVRAGVAAAAAVAVLAGTAAGAAASPVAERSAGHASARAAEEVHYVALGDSFSAGPGIPEQTDAVCGRSSNNYPALVARTVGAASFTDVTCSGAATSHMANPQESVPPQLDALRPDTTLVTLGIGGNDLDLVGVITRCVLLGYVAPYGSPCKQSYTLFGTDEIGSRVNATAPKIEAVLKEIRVRSPKAKVLLVGYPALFPDDGTACRETVALAKGDFPWIRDKEKHLNAMLAQQAGLQGATYVDTYGPSIGHDVCKPAGVRWIEPEDTAEAAGFHPNAAGHRSAADAVLASLSR</sequence>
<comment type="caution">
    <text evidence="3">The sequence shown here is derived from an EMBL/GenBank/DDBJ whole genome shotgun (WGS) entry which is preliminary data.</text>
</comment>
<dbReference type="Pfam" id="PF13472">
    <property type="entry name" value="Lipase_GDSL_2"/>
    <property type="match status" value="1"/>
</dbReference>
<feature type="domain" description="SGNH hydrolase-type esterase" evidence="2">
    <location>
        <begin position="77"/>
        <end position="312"/>
    </location>
</feature>
<dbReference type="Gene3D" id="3.40.50.1110">
    <property type="entry name" value="SGNH hydrolase"/>
    <property type="match status" value="1"/>
</dbReference>
<protein>
    <submittedName>
        <fullName evidence="3">SGNH/GDSL hydrolase family protein</fullName>
        <ecNumber evidence="3">3.1.-.-</ecNumber>
    </submittedName>
</protein>
<dbReference type="Proteomes" id="UP001250181">
    <property type="component" value="Unassembled WGS sequence"/>
</dbReference>
<keyword evidence="3" id="KW-0378">Hydrolase</keyword>
<accession>A0ABU3QJC6</accession>
<dbReference type="PANTHER" id="PTHR37981:SF1">
    <property type="entry name" value="SGNH HYDROLASE-TYPE ESTERASE DOMAIN-CONTAINING PROTEIN"/>
    <property type="match status" value="1"/>
</dbReference>
<dbReference type="InterPro" id="IPR036514">
    <property type="entry name" value="SGNH_hydro_sf"/>
</dbReference>